<gene>
    <name evidence="5" type="primary">modA</name>
    <name evidence="5" type="ORF">C1O25_01060</name>
    <name evidence="6" type="ORF">DET48_101142</name>
</gene>
<feature type="binding site" evidence="4">
    <location>
        <position position="67"/>
    </location>
    <ligand>
        <name>molybdate</name>
        <dbReference type="ChEBI" id="CHEBI:36264"/>
    </ligand>
</feature>
<evidence type="ECO:0000313" key="6">
    <source>
        <dbReference type="EMBL" id="RAS69567.1"/>
    </source>
</evidence>
<organism evidence="6 8">
    <name type="scientific">Vibrio diazotrophicus</name>
    <dbReference type="NCBI Taxonomy" id="685"/>
    <lineage>
        <taxon>Bacteria</taxon>
        <taxon>Pseudomonadati</taxon>
        <taxon>Pseudomonadota</taxon>
        <taxon>Gammaproteobacteria</taxon>
        <taxon>Vibrionales</taxon>
        <taxon>Vibrionaceae</taxon>
        <taxon>Vibrio</taxon>
    </lineage>
</organism>
<name>A0A329EEG5_VIBDI</name>
<dbReference type="GO" id="GO:0015689">
    <property type="term" value="P:molybdate ion transport"/>
    <property type="evidence" value="ECO:0007669"/>
    <property type="project" value="InterPro"/>
</dbReference>
<keyword evidence="3" id="KW-0732">Signal</keyword>
<dbReference type="Pfam" id="PF13531">
    <property type="entry name" value="SBP_bac_11"/>
    <property type="match status" value="1"/>
</dbReference>
<evidence type="ECO:0000256" key="2">
    <source>
        <dbReference type="ARBA" id="ARBA00022723"/>
    </source>
</evidence>
<evidence type="ECO:0000313" key="8">
    <source>
        <dbReference type="Proteomes" id="UP000248729"/>
    </source>
</evidence>
<sequence length="254" mass="27848">MKGFHRFLLRFILHAFGLVGLILGSFSVQAEDGTLAVANNFYAPIQMLVDDFAKVSGFQLSVSTGSTGQLYTQIVNGAPFDLFLAADTVRPEKLVNQGLGFEPFVYARGVLVLWSKQANYDVKEHMLLGDYNHFAIADPKLAPYGLAAQQALAKMGLWESMTPKIVMGKGLNPTFQFLSTGNAQLGMVAKSQVFKNGQYIGGSFWEVPVSDYEPIEQAAVTLKSGVEKTAINAFLEYYSSERAQKIVSSFGYLQ</sequence>
<keyword evidence="7" id="KW-1185">Reference proteome</keyword>
<dbReference type="InterPro" id="IPR050682">
    <property type="entry name" value="ModA/WtpA"/>
</dbReference>
<reference evidence="5 7" key="1">
    <citation type="submission" date="2018-01" db="EMBL/GenBank/DDBJ databases">
        <title>Draft genome sequences of six Vibrio diazotrophicus strains isolated from deep-sea sediments of the Baltic Sea.</title>
        <authorList>
            <person name="Castillo D."/>
            <person name="Vandieken V."/>
            <person name="Chiang O."/>
            <person name="Middelboe M."/>
        </authorList>
    </citation>
    <scope>NUCLEOTIDE SEQUENCE [LARGE SCALE GENOMIC DNA]</scope>
    <source>
        <strain evidence="5 7">65.10M</strain>
    </source>
</reference>
<dbReference type="CDD" id="cd13539">
    <property type="entry name" value="PBP2_AvModA"/>
    <property type="match status" value="1"/>
</dbReference>
<dbReference type="EMBL" id="QLTR01000001">
    <property type="protein sequence ID" value="RAS69567.1"/>
    <property type="molecule type" value="Genomic_DNA"/>
</dbReference>
<dbReference type="Proteomes" id="UP000236547">
    <property type="component" value="Unassembled WGS sequence"/>
</dbReference>
<comment type="similarity">
    <text evidence="1">Belongs to the bacterial solute-binding protein ModA family.</text>
</comment>
<dbReference type="PANTHER" id="PTHR30632">
    <property type="entry name" value="MOLYBDATE-BINDING PERIPLASMIC PROTEIN"/>
    <property type="match status" value="1"/>
</dbReference>
<dbReference type="InterPro" id="IPR005950">
    <property type="entry name" value="ModA"/>
</dbReference>
<dbReference type="Proteomes" id="UP000248729">
    <property type="component" value="Unassembled WGS sequence"/>
</dbReference>
<evidence type="ECO:0000256" key="3">
    <source>
        <dbReference type="ARBA" id="ARBA00022729"/>
    </source>
</evidence>
<protein>
    <submittedName>
        <fullName evidence="5">Molybdate ABC transporter substrate-binding protein</fullName>
    </submittedName>
    <submittedName>
        <fullName evidence="6">Molybdate transport system substrate-binding protein</fullName>
    </submittedName>
</protein>
<dbReference type="SUPFAM" id="SSF53850">
    <property type="entry name" value="Periplasmic binding protein-like II"/>
    <property type="match status" value="1"/>
</dbReference>
<dbReference type="InterPro" id="IPR044084">
    <property type="entry name" value="AvModA-like_subst-bd"/>
</dbReference>
<reference evidence="6 8" key="2">
    <citation type="submission" date="2018-06" db="EMBL/GenBank/DDBJ databases">
        <title>Freshwater and sediment microbial communities from various areas in North America, analyzing microbe dynamics in response to fracking.</title>
        <authorList>
            <person name="Lamendella R."/>
        </authorList>
    </citation>
    <scope>NUCLEOTIDE SEQUENCE [LARGE SCALE GENOMIC DNA]</scope>
    <source>
        <strain evidence="6 8">99A</strain>
    </source>
</reference>
<dbReference type="PIRSF" id="PIRSF004846">
    <property type="entry name" value="ModA"/>
    <property type="match status" value="1"/>
</dbReference>
<accession>A0A329EEG5</accession>
<evidence type="ECO:0000256" key="4">
    <source>
        <dbReference type="PIRSR" id="PIRSR004846-1"/>
    </source>
</evidence>
<dbReference type="EMBL" id="POSM01000001">
    <property type="protein sequence ID" value="PNI03675.1"/>
    <property type="molecule type" value="Genomic_DNA"/>
</dbReference>
<dbReference type="GO" id="GO:0030973">
    <property type="term" value="F:molybdate ion binding"/>
    <property type="evidence" value="ECO:0007669"/>
    <property type="project" value="InterPro"/>
</dbReference>
<keyword evidence="2 4" id="KW-0479">Metal-binding</keyword>
<dbReference type="PANTHER" id="PTHR30632:SF14">
    <property type="entry name" value="TUNGSTATE_MOLYBDATE_CHROMATE-BINDING PROTEIN MODA"/>
    <property type="match status" value="1"/>
</dbReference>
<dbReference type="Gene3D" id="3.40.190.10">
    <property type="entry name" value="Periplasmic binding protein-like II"/>
    <property type="match status" value="2"/>
</dbReference>
<evidence type="ECO:0000256" key="1">
    <source>
        <dbReference type="ARBA" id="ARBA00009175"/>
    </source>
</evidence>
<proteinExistence type="inferred from homology"/>
<keyword evidence="4" id="KW-0500">Molybdenum</keyword>
<comment type="caution">
    <text evidence="6">The sequence shown here is derived from an EMBL/GenBank/DDBJ whole genome shotgun (WGS) entry which is preliminary data.</text>
</comment>
<evidence type="ECO:0000313" key="7">
    <source>
        <dbReference type="Proteomes" id="UP000236547"/>
    </source>
</evidence>
<dbReference type="NCBIfam" id="TIGR01256">
    <property type="entry name" value="modA"/>
    <property type="match status" value="1"/>
</dbReference>
<evidence type="ECO:0000313" key="5">
    <source>
        <dbReference type="EMBL" id="PNI03675.1"/>
    </source>
</evidence>
<dbReference type="AlphaFoldDB" id="A0A329EEG5"/>
<dbReference type="GO" id="GO:0046872">
    <property type="term" value="F:metal ion binding"/>
    <property type="evidence" value="ECO:0007669"/>
    <property type="project" value="UniProtKB-KW"/>
</dbReference>
<dbReference type="RefSeq" id="WP_102967536.1">
    <property type="nucleotide sequence ID" value="NZ_POSM01000001.1"/>
</dbReference>